<evidence type="ECO:0000256" key="3">
    <source>
        <dbReference type="ARBA" id="ARBA00022729"/>
    </source>
</evidence>
<feature type="non-terminal residue" evidence="7">
    <location>
        <position position="196"/>
    </location>
</feature>
<feature type="domain" description="DSBA-like thioredoxin" evidence="6">
    <location>
        <begin position="96"/>
        <end position="188"/>
    </location>
</feature>
<evidence type="ECO:0000256" key="1">
    <source>
        <dbReference type="ARBA" id="ARBA00005791"/>
    </source>
</evidence>
<dbReference type="Pfam" id="PF01323">
    <property type="entry name" value="DSBA"/>
    <property type="match status" value="1"/>
</dbReference>
<name>A0A382GEM8_9ZZZZ</name>
<evidence type="ECO:0000313" key="7">
    <source>
        <dbReference type="EMBL" id="SVB73067.1"/>
    </source>
</evidence>
<protein>
    <recommendedName>
        <fullName evidence="2">Thiol:disulfide interchange protein DsbA</fullName>
    </recommendedName>
</protein>
<dbReference type="Gene3D" id="3.40.30.10">
    <property type="entry name" value="Glutaredoxin"/>
    <property type="match status" value="1"/>
</dbReference>
<dbReference type="PANTHER" id="PTHR35891:SF2">
    <property type="entry name" value="THIOL:DISULFIDE INTERCHANGE PROTEIN DSBA"/>
    <property type="match status" value="1"/>
</dbReference>
<evidence type="ECO:0000259" key="6">
    <source>
        <dbReference type="Pfam" id="PF01323"/>
    </source>
</evidence>
<evidence type="ECO:0000256" key="4">
    <source>
        <dbReference type="ARBA" id="ARBA00023157"/>
    </source>
</evidence>
<dbReference type="CDD" id="cd03019">
    <property type="entry name" value="DsbA_DsbA"/>
    <property type="match status" value="1"/>
</dbReference>
<keyword evidence="5" id="KW-0676">Redox-active center</keyword>
<dbReference type="PIRSF" id="PIRSF001488">
    <property type="entry name" value="Tdi_protein"/>
    <property type="match status" value="1"/>
</dbReference>
<gene>
    <name evidence="7" type="ORF">METZ01_LOCUS225921</name>
</gene>
<organism evidence="7">
    <name type="scientific">marine metagenome</name>
    <dbReference type="NCBI Taxonomy" id="408172"/>
    <lineage>
        <taxon>unclassified sequences</taxon>
        <taxon>metagenomes</taxon>
        <taxon>ecological metagenomes</taxon>
    </lineage>
</organism>
<dbReference type="SUPFAM" id="SSF52833">
    <property type="entry name" value="Thioredoxin-like"/>
    <property type="match status" value="1"/>
</dbReference>
<evidence type="ECO:0000256" key="2">
    <source>
        <dbReference type="ARBA" id="ARBA00013831"/>
    </source>
</evidence>
<keyword evidence="4" id="KW-1015">Disulfide bond</keyword>
<dbReference type="GO" id="GO:0016491">
    <property type="term" value="F:oxidoreductase activity"/>
    <property type="evidence" value="ECO:0007669"/>
    <property type="project" value="InterPro"/>
</dbReference>
<keyword evidence="3" id="KW-0732">Signal</keyword>
<dbReference type="AlphaFoldDB" id="A0A382GEM8"/>
<dbReference type="InterPro" id="IPR036249">
    <property type="entry name" value="Thioredoxin-like_sf"/>
</dbReference>
<reference evidence="7" key="1">
    <citation type="submission" date="2018-05" db="EMBL/GenBank/DDBJ databases">
        <authorList>
            <person name="Lanie J.A."/>
            <person name="Ng W.-L."/>
            <person name="Kazmierczak K.M."/>
            <person name="Andrzejewski T.M."/>
            <person name="Davidsen T.M."/>
            <person name="Wayne K.J."/>
            <person name="Tettelin H."/>
            <person name="Glass J.I."/>
            <person name="Rusch D."/>
            <person name="Podicherti R."/>
            <person name="Tsui H.-C.T."/>
            <person name="Winkler M.E."/>
        </authorList>
    </citation>
    <scope>NUCLEOTIDE SEQUENCE</scope>
</reference>
<dbReference type="PANTHER" id="PTHR35891">
    <property type="entry name" value="THIOL:DISULFIDE INTERCHANGE PROTEIN DSBA"/>
    <property type="match status" value="1"/>
</dbReference>
<sequence length="196" mass="22458">MKKLTALSSLVVIAAFIFFTNTTQADFVAGKDYVVLDKAVKTDTGDKIEVRELFWYYCGHCYNFEPYVENWLQTMDSRAEFIRQPAVFSDKWQSGAIFYFVLQHLNEFDRLNSALFNAIHQQGIKFSSQQDFVTWLTLNGVDEDQANEAFESFTVAVNVNKAKSNTYKYRVNGVPVVIVNGKYWVDASHAGSEQRI</sequence>
<dbReference type="InterPro" id="IPR050824">
    <property type="entry name" value="Thiol_disulfide_DsbA"/>
</dbReference>
<proteinExistence type="inferred from homology"/>
<comment type="similarity">
    <text evidence="1">Belongs to the thioredoxin family. DsbA subfamily.</text>
</comment>
<dbReference type="EMBL" id="UINC01054858">
    <property type="protein sequence ID" value="SVB73067.1"/>
    <property type="molecule type" value="Genomic_DNA"/>
</dbReference>
<evidence type="ECO:0000256" key="5">
    <source>
        <dbReference type="ARBA" id="ARBA00023284"/>
    </source>
</evidence>
<dbReference type="InterPro" id="IPR001853">
    <property type="entry name" value="DSBA-like_thioredoxin_dom"/>
</dbReference>
<dbReference type="InterPro" id="IPR023205">
    <property type="entry name" value="DsbA/DsbL"/>
</dbReference>
<accession>A0A382GEM8</accession>